<dbReference type="Proteomes" id="UP000023152">
    <property type="component" value="Unassembled WGS sequence"/>
</dbReference>
<dbReference type="EMBL" id="ASPP01043534">
    <property type="protein sequence ID" value="ETN99582.1"/>
    <property type="molecule type" value="Genomic_DNA"/>
</dbReference>
<keyword evidence="1" id="KW-0812">Transmembrane</keyword>
<proteinExistence type="predicted"/>
<keyword evidence="3" id="KW-1185">Reference proteome</keyword>
<dbReference type="AlphaFoldDB" id="X6LC31"/>
<gene>
    <name evidence="2" type="ORF">RFI_37888</name>
</gene>
<organism evidence="2 3">
    <name type="scientific">Reticulomyxa filosa</name>
    <dbReference type="NCBI Taxonomy" id="46433"/>
    <lineage>
        <taxon>Eukaryota</taxon>
        <taxon>Sar</taxon>
        <taxon>Rhizaria</taxon>
        <taxon>Retaria</taxon>
        <taxon>Foraminifera</taxon>
        <taxon>Monothalamids</taxon>
        <taxon>Reticulomyxidae</taxon>
        <taxon>Reticulomyxa</taxon>
    </lineage>
</organism>
<protein>
    <submittedName>
        <fullName evidence="2">Uncharacterized protein</fullName>
    </submittedName>
</protein>
<name>X6LC31_RETFI</name>
<accession>X6LC31</accession>
<evidence type="ECO:0000256" key="1">
    <source>
        <dbReference type="SAM" id="Phobius"/>
    </source>
</evidence>
<feature type="non-terminal residue" evidence="2">
    <location>
        <position position="1"/>
    </location>
</feature>
<sequence>KERVDFSINNDRWKKLSLRKGIEIECTYMMSKSGKVVVDNIEYPPLYQEQLKLCDQTLIAEVCPCSKKSKEKVSHLTNFFFCLFFGLIMLIGVMTKIKVTFKSGCVTGEKFRAGDLLTFRLRFSRKRDEWEPVNVNIVEKMNR</sequence>
<evidence type="ECO:0000313" key="2">
    <source>
        <dbReference type="EMBL" id="ETN99582.1"/>
    </source>
</evidence>
<keyword evidence="1" id="KW-0472">Membrane</keyword>
<reference evidence="2 3" key="1">
    <citation type="journal article" date="2013" name="Curr. Biol.">
        <title>The Genome of the Foraminiferan Reticulomyxa filosa.</title>
        <authorList>
            <person name="Glockner G."/>
            <person name="Hulsmann N."/>
            <person name="Schleicher M."/>
            <person name="Noegel A.A."/>
            <person name="Eichinger L."/>
            <person name="Gallinger C."/>
            <person name="Pawlowski J."/>
            <person name="Sierra R."/>
            <person name="Euteneuer U."/>
            <person name="Pillet L."/>
            <person name="Moustafa A."/>
            <person name="Platzer M."/>
            <person name="Groth M."/>
            <person name="Szafranski K."/>
            <person name="Schliwa M."/>
        </authorList>
    </citation>
    <scope>NUCLEOTIDE SEQUENCE [LARGE SCALE GENOMIC DNA]</scope>
</reference>
<keyword evidence="1" id="KW-1133">Transmembrane helix</keyword>
<evidence type="ECO:0000313" key="3">
    <source>
        <dbReference type="Proteomes" id="UP000023152"/>
    </source>
</evidence>
<feature type="transmembrane region" description="Helical" evidence="1">
    <location>
        <begin position="76"/>
        <end position="95"/>
    </location>
</feature>
<comment type="caution">
    <text evidence="2">The sequence shown here is derived from an EMBL/GenBank/DDBJ whole genome shotgun (WGS) entry which is preliminary data.</text>
</comment>